<dbReference type="EC" id="2.7.11.1" evidence="1"/>
<evidence type="ECO:0000256" key="4">
    <source>
        <dbReference type="ARBA" id="ARBA00022741"/>
    </source>
</evidence>
<dbReference type="Pfam" id="PF00069">
    <property type="entry name" value="Pkinase"/>
    <property type="match status" value="2"/>
</dbReference>
<keyword evidence="6 9" id="KW-0067">ATP-binding</keyword>
<keyword evidence="5" id="KW-0418">Kinase</keyword>
<organism evidence="11 12">
    <name type="scientific">Rhodofomes roseus</name>
    <dbReference type="NCBI Taxonomy" id="34475"/>
    <lineage>
        <taxon>Eukaryota</taxon>
        <taxon>Fungi</taxon>
        <taxon>Dikarya</taxon>
        <taxon>Basidiomycota</taxon>
        <taxon>Agaricomycotina</taxon>
        <taxon>Agaricomycetes</taxon>
        <taxon>Polyporales</taxon>
        <taxon>Rhodofomes</taxon>
    </lineage>
</organism>
<dbReference type="InterPro" id="IPR017441">
    <property type="entry name" value="Protein_kinase_ATP_BS"/>
</dbReference>
<accession>A0A4Y9YIK8</accession>
<dbReference type="GO" id="GO:0000245">
    <property type="term" value="P:spliceosomal complex assembly"/>
    <property type="evidence" value="ECO:0007669"/>
    <property type="project" value="TreeGrafter"/>
</dbReference>
<dbReference type="Gene3D" id="1.10.510.10">
    <property type="entry name" value="Transferase(Phosphotransferase) domain 1"/>
    <property type="match status" value="1"/>
</dbReference>
<comment type="catalytic activity">
    <reaction evidence="8">
        <text>L-seryl-[protein] + ATP = O-phospho-L-seryl-[protein] + ADP + H(+)</text>
        <dbReference type="Rhea" id="RHEA:17989"/>
        <dbReference type="Rhea" id="RHEA-COMP:9863"/>
        <dbReference type="Rhea" id="RHEA-COMP:11604"/>
        <dbReference type="ChEBI" id="CHEBI:15378"/>
        <dbReference type="ChEBI" id="CHEBI:29999"/>
        <dbReference type="ChEBI" id="CHEBI:30616"/>
        <dbReference type="ChEBI" id="CHEBI:83421"/>
        <dbReference type="ChEBI" id="CHEBI:456216"/>
        <dbReference type="EC" id="2.7.11.1"/>
    </reaction>
</comment>
<dbReference type="SMART" id="SM00220">
    <property type="entry name" value="S_TKc"/>
    <property type="match status" value="1"/>
</dbReference>
<feature type="domain" description="Protein kinase" evidence="10">
    <location>
        <begin position="72"/>
        <end position="417"/>
    </location>
</feature>
<dbReference type="SUPFAM" id="SSF56112">
    <property type="entry name" value="Protein kinase-like (PK-like)"/>
    <property type="match status" value="1"/>
</dbReference>
<evidence type="ECO:0000256" key="6">
    <source>
        <dbReference type="ARBA" id="ARBA00022840"/>
    </source>
</evidence>
<dbReference type="Proteomes" id="UP000298390">
    <property type="component" value="Unassembled WGS sequence"/>
</dbReference>
<keyword evidence="3" id="KW-0808">Transferase</keyword>
<dbReference type="PANTHER" id="PTHR47634">
    <property type="entry name" value="PROTEIN KINASE DOMAIN-CONTAINING PROTEIN-RELATED"/>
    <property type="match status" value="1"/>
</dbReference>
<evidence type="ECO:0000256" key="7">
    <source>
        <dbReference type="ARBA" id="ARBA00047899"/>
    </source>
</evidence>
<name>A0A4Y9YIK8_9APHY</name>
<dbReference type="Gene3D" id="3.30.200.20">
    <property type="entry name" value="Phosphorylase Kinase, domain 1"/>
    <property type="match status" value="1"/>
</dbReference>
<dbReference type="PROSITE" id="PS00107">
    <property type="entry name" value="PROTEIN_KINASE_ATP"/>
    <property type="match status" value="1"/>
</dbReference>
<evidence type="ECO:0000256" key="1">
    <source>
        <dbReference type="ARBA" id="ARBA00012513"/>
    </source>
</evidence>
<proteinExistence type="predicted"/>
<reference evidence="11 12" key="1">
    <citation type="submission" date="2019-01" db="EMBL/GenBank/DDBJ databases">
        <title>Genome sequencing of the rare red list fungi Fomitopsis rosea.</title>
        <authorList>
            <person name="Buettner E."/>
            <person name="Kellner H."/>
        </authorList>
    </citation>
    <scope>NUCLEOTIDE SEQUENCE [LARGE SCALE GENOMIC DNA]</scope>
    <source>
        <strain evidence="11 12">DSM 105464</strain>
    </source>
</reference>
<dbReference type="GO" id="GO:0050684">
    <property type="term" value="P:regulation of mRNA processing"/>
    <property type="evidence" value="ECO:0007669"/>
    <property type="project" value="TreeGrafter"/>
</dbReference>
<protein>
    <recommendedName>
        <fullName evidence="1">non-specific serine/threonine protein kinase</fullName>
        <ecNumber evidence="1">2.7.11.1</ecNumber>
    </recommendedName>
</protein>
<evidence type="ECO:0000313" key="11">
    <source>
        <dbReference type="EMBL" id="TFY61982.1"/>
    </source>
</evidence>
<feature type="binding site" evidence="9">
    <location>
        <position position="101"/>
    </location>
    <ligand>
        <name>ATP</name>
        <dbReference type="ChEBI" id="CHEBI:30616"/>
    </ligand>
</feature>
<evidence type="ECO:0000259" key="10">
    <source>
        <dbReference type="PROSITE" id="PS50011"/>
    </source>
</evidence>
<evidence type="ECO:0000256" key="8">
    <source>
        <dbReference type="ARBA" id="ARBA00048679"/>
    </source>
</evidence>
<gene>
    <name evidence="11" type="ORF">EVJ58_g4160</name>
</gene>
<evidence type="ECO:0000256" key="9">
    <source>
        <dbReference type="PROSITE-ProRule" id="PRU10141"/>
    </source>
</evidence>
<keyword evidence="4 9" id="KW-0547">Nucleotide-binding</keyword>
<dbReference type="EMBL" id="SEKV01000185">
    <property type="protein sequence ID" value="TFY61982.1"/>
    <property type="molecule type" value="Genomic_DNA"/>
</dbReference>
<evidence type="ECO:0000256" key="2">
    <source>
        <dbReference type="ARBA" id="ARBA00022527"/>
    </source>
</evidence>
<evidence type="ECO:0000313" key="12">
    <source>
        <dbReference type="Proteomes" id="UP000298390"/>
    </source>
</evidence>
<comment type="catalytic activity">
    <reaction evidence="7">
        <text>L-threonyl-[protein] + ATP = O-phospho-L-threonyl-[protein] + ADP + H(+)</text>
        <dbReference type="Rhea" id="RHEA:46608"/>
        <dbReference type="Rhea" id="RHEA-COMP:11060"/>
        <dbReference type="Rhea" id="RHEA-COMP:11605"/>
        <dbReference type="ChEBI" id="CHEBI:15378"/>
        <dbReference type="ChEBI" id="CHEBI:30013"/>
        <dbReference type="ChEBI" id="CHEBI:30616"/>
        <dbReference type="ChEBI" id="CHEBI:61977"/>
        <dbReference type="ChEBI" id="CHEBI:456216"/>
        <dbReference type="EC" id="2.7.11.1"/>
    </reaction>
</comment>
<keyword evidence="2" id="KW-0723">Serine/threonine-protein kinase</keyword>
<dbReference type="GO" id="GO:0005524">
    <property type="term" value="F:ATP binding"/>
    <property type="evidence" value="ECO:0007669"/>
    <property type="project" value="UniProtKB-UniRule"/>
</dbReference>
<dbReference type="AlphaFoldDB" id="A0A4Y9YIK8"/>
<evidence type="ECO:0000256" key="5">
    <source>
        <dbReference type="ARBA" id="ARBA00022777"/>
    </source>
</evidence>
<evidence type="ECO:0000256" key="3">
    <source>
        <dbReference type="ARBA" id="ARBA00022679"/>
    </source>
</evidence>
<sequence length="448" mass="51372">MSPVVSLAEAQMSSLLRAARRLVQKPLLPRSFPTSGFEVIANSRLVEEETWEWYSPDEFCPVRIGEVFKSQYQVVGKLGYGAFATVWLCRDLVEHRHVALKIGACHALSGELSVSEYLKTIRTSHAGSILVRQTLDEFEITRQAQKYQAIVYSPLAITLRGFRKMFRDQALSVQLLRLVLKHIFIALDFLHTEARVIHTDIQEKNILLGLDDNTAEDDLNKFEQQEFESPSPRKIDGDRVIYTSRPLVPRIYNYGRPVLCDLGEARFREYNRMADIQPYQYRAPEVILDIPWDHKADIWNVGVLIWDLFQNGNLFKTTGGPENKQDNIYHLAHMIALLGPPPKDFLERTQTERPWGWFDKDGNWKAAADIPNTNLEDAEKKLTGEDKVLFLRFVRKMLKWKPEERASAKELLDDPWLNAVQKPLPRALVPAAPTSASPLLSARLRLSL</sequence>
<dbReference type="InterPro" id="IPR000719">
    <property type="entry name" value="Prot_kinase_dom"/>
</dbReference>
<dbReference type="InterPro" id="IPR011009">
    <property type="entry name" value="Kinase-like_dom_sf"/>
</dbReference>
<dbReference type="InterPro" id="IPR051334">
    <property type="entry name" value="SRPK"/>
</dbReference>
<dbReference type="GO" id="GO:0004674">
    <property type="term" value="F:protein serine/threonine kinase activity"/>
    <property type="evidence" value="ECO:0007669"/>
    <property type="project" value="UniProtKB-KW"/>
</dbReference>
<dbReference type="PANTHER" id="PTHR47634:SF9">
    <property type="entry name" value="PROTEIN KINASE DOMAIN-CONTAINING PROTEIN-RELATED"/>
    <property type="match status" value="1"/>
</dbReference>
<comment type="caution">
    <text evidence="11">The sequence shown here is derived from an EMBL/GenBank/DDBJ whole genome shotgun (WGS) entry which is preliminary data.</text>
</comment>
<dbReference type="PROSITE" id="PS50011">
    <property type="entry name" value="PROTEIN_KINASE_DOM"/>
    <property type="match status" value="1"/>
</dbReference>
<dbReference type="STRING" id="34475.A0A4Y9YIK8"/>